<proteinExistence type="predicted"/>
<evidence type="ECO:0000313" key="2">
    <source>
        <dbReference type="Proteomes" id="UP000291301"/>
    </source>
</evidence>
<organism evidence="1 2">
    <name type="scientific">Oricola cellulosilytica</name>
    <dbReference type="NCBI Taxonomy" id="1429082"/>
    <lineage>
        <taxon>Bacteria</taxon>
        <taxon>Pseudomonadati</taxon>
        <taxon>Pseudomonadota</taxon>
        <taxon>Alphaproteobacteria</taxon>
        <taxon>Hyphomicrobiales</taxon>
        <taxon>Ahrensiaceae</taxon>
        <taxon>Oricola</taxon>
    </lineage>
</organism>
<dbReference type="Proteomes" id="UP000291301">
    <property type="component" value="Unassembled WGS sequence"/>
</dbReference>
<evidence type="ECO:0000313" key="1">
    <source>
        <dbReference type="EMBL" id="TCD15260.1"/>
    </source>
</evidence>
<evidence type="ECO:0008006" key="3">
    <source>
        <dbReference type="Google" id="ProtNLM"/>
    </source>
</evidence>
<sequence length="76" mass="8467">MNSRNFVDLNLKVPPEERIRIKTEACVRGISVKQFILESVSFRLAAEPVLASSLHLHPSELTASEDSELRSGSDED</sequence>
<reference evidence="1 2" key="1">
    <citation type="journal article" date="2015" name="Antonie Van Leeuwenhoek">
        <title>Oricola cellulosilytica gen. nov., sp. nov., a cellulose-degrading bacterium of the family Phyllobacteriaceae isolated from surface seashore water, and emended descriptions of Mesorhizobium loti and Phyllobacterium myrsinacearum.</title>
        <authorList>
            <person name="Hameed A."/>
            <person name="Shahina M."/>
            <person name="Lai W.A."/>
            <person name="Lin S.Y."/>
            <person name="Young L.S."/>
            <person name="Liu Y.C."/>
            <person name="Hsu Y.H."/>
            <person name="Young C.C."/>
        </authorList>
    </citation>
    <scope>NUCLEOTIDE SEQUENCE [LARGE SCALE GENOMIC DNA]</scope>
    <source>
        <strain evidence="1 2">KCTC 52183</strain>
    </source>
</reference>
<dbReference type="EMBL" id="SJST01000002">
    <property type="protein sequence ID" value="TCD15260.1"/>
    <property type="molecule type" value="Genomic_DNA"/>
</dbReference>
<name>A0A4R0PCQ9_9HYPH</name>
<keyword evidence="2" id="KW-1185">Reference proteome</keyword>
<comment type="caution">
    <text evidence="1">The sequence shown here is derived from an EMBL/GenBank/DDBJ whole genome shotgun (WGS) entry which is preliminary data.</text>
</comment>
<protein>
    <recommendedName>
        <fullName evidence="3">DUF1778 domain-containing protein</fullName>
    </recommendedName>
</protein>
<dbReference type="AlphaFoldDB" id="A0A4R0PCQ9"/>
<accession>A0A4R0PCQ9</accession>
<gene>
    <name evidence="1" type="ORF">E0D97_06910</name>
</gene>